<gene>
    <name evidence="2" type="ORF">Ocin01_11746</name>
</gene>
<comment type="caution">
    <text evidence="2">The sequence shown here is derived from an EMBL/GenBank/DDBJ whole genome shotgun (WGS) entry which is preliminary data.</text>
</comment>
<dbReference type="EMBL" id="LJIJ01000732">
    <property type="protein sequence ID" value="ODM94946.1"/>
    <property type="molecule type" value="Genomic_DNA"/>
</dbReference>
<evidence type="ECO:0000313" key="2">
    <source>
        <dbReference type="EMBL" id="ODM94946.1"/>
    </source>
</evidence>
<dbReference type="SUPFAM" id="SSF140856">
    <property type="entry name" value="USP8 N-terminal domain-like"/>
    <property type="match status" value="1"/>
</dbReference>
<accession>A0A1D2MPL3</accession>
<dbReference type="InterPro" id="IPR015063">
    <property type="entry name" value="USP8_dimer"/>
</dbReference>
<organism evidence="2 3">
    <name type="scientific">Orchesella cincta</name>
    <name type="common">Springtail</name>
    <name type="synonym">Podura cincta</name>
    <dbReference type="NCBI Taxonomy" id="48709"/>
    <lineage>
        <taxon>Eukaryota</taxon>
        <taxon>Metazoa</taxon>
        <taxon>Ecdysozoa</taxon>
        <taxon>Arthropoda</taxon>
        <taxon>Hexapoda</taxon>
        <taxon>Collembola</taxon>
        <taxon>Entomobryomorpha</taxon>
        <taxon>Entomobryoidea</taxon>
        <taxon>Orchesellidae</taxon>
        <taxon>Orchesellinae</taxon>
        <taxon>Orchesella</taxon>
    </lineage>
</organism>
<dbReference type="AlphaFoldDB" id="A0A1D2MPL3"/>
<proteinExistence type="predicted"/>
<reference evidence="2 3" key="1">
    <citation type="journal article" date="2016" name="Genome Biol. Evol.">
        <title>Gene Family Evolution Reflects Adaptation to Soil Environmental Stressors in the Genome of the Collembolan Orchesella cincta.</title>
        <authorList>
            <person name="Faddeeva-Vakhrusheva A."/>
            <person name="Derks M.F."/>
            <person name="Anvar S.Y."/>
            <person name="Agamennone V."/>
            <person name="Suring W."/>
            <person name="Smit S."/>
            <person name="van Straalen N.M."/>
            <person name="Roelofs D."/>
        </authorList>
    </citation>
    <scope>NUCLEOTIDE SEQUENCE [LARGE SCALE GENOMIC DNA]</scope>
    <source>
        <tissue evidence="2">Mixed pool</tissue>
    </source>
</reference>
<dbReference type="Pfam" id="PF08969">
    <property type="entry name" value="USP8_dimer"/>
    <property type="match status" value="1"/>
</dbReference>
<keyword evidence="3" id="KW-1185">Reference proteome</keyword>
<sequence length="361" mass="40795">MADGRKVNIYFAASFKDLQEKALATQLALQKGSAKTTLAHADCLWHQAEKKHKEGDEELVYFFLYRCREAVICGKNKKDFRSATRGYEHLLSDKDLQMRLEDLQHRLEKRYAARDQDEAAGITVGNYEDETECYEQEQLRWKPEDSQRNVEQTSEVKVTTFPEDLKRLLVEKKPDAEKQVGVKVCEIRVLKLPLKLYKWVQPADSVGSVEDGESSMKITVLDLNPKPAISTAKSVELCEEIKKKLNIDEIGGGPDLYIYINVVSFNEGTKVVQMNIVVDGPLVDLLVSDYQRIRMTLDMRLYGKKRDLEVKDTVLKRNNSGSGTAASFVAKVGLVSQEEWLGDAASDPKAKVTINLVGEVM</sequence>
<dbReference type="Proteomes" id="UP000094527">
    <property type="component" value="Unassembled WGS sequence"/>
</dbReference>
<dbReference type="GO" id="GO:0016579">
    <property type="term" value="P:protein deubiquitination"/>
    <property type="evidence" value="ECO:0007669"/>
    <property type="project" value="UniProtKB-ARBA"/>
</dbReference>
<dbReference type="Gene3D" id="1.20.58.80">
    <property type="entry name" value="Phosphotransferase system, lactose/cellobiose-type IIA subunit"/>
    <property type="match status" value="1"/>
</dbReference>
<evidence type="ECO:0000313" key="3">
    <source>
        <dbReference type="Proteomes" id="UP000094527"/>
    </source>
</evidence>
<name>A0A1D2MPL3_ORCCI</name>
<evidence type="ECO:0000259" key="1">
    <source>
        <dbReference type="Pfam" id="PF08969"/>
    </source>
</evidence>
<feature type="domain" description="USP8 dimerisation" evidence="1">
    <location>
        <begin position="7"/>
        <end position="112"/>
    </location>
</feature>
<protein>
    <recommendedName>
        <fullName evidence="1">USP8 dimerisation domain-containing protein</fullName>
    </recommendedName>
</protein>